<evidence type="ECO:0000313" key="5">
    <source>
        <dbReference type="Proteomes" id="UP001232063"/>
    </source>
</evidence>
<keyword evidence="2" id="KW-0812">Transmembrane</keyword>
<evidence type="ECO:0000256" key="2">
    <source>
        <dbReference type="SAM" id="Phobius"/>
    </source>
</evidence>
<evidence type="ECO:0000256" key="1">
    <source>
        <dbReference type="ARBA" id="ARBA00022729"/>
    </source>
</evidence>
<dbReference type="Proteomes" id="UP001232063">
    <property type="component" value="Unassembled WGS sequence"/>
</dbReference>
<keyword evidence="1" id="KW-0732">Signal</keyword>
<sequence>MEYLEYTELRNSYCPARQTTGKYRKGILALLQGFFFIASFISFTACQERAADTPTQGKIAIAVDESFQPLIQAEVDAFQASYKYAKVTPIYTTEAQAMRLMLADSVRSVIITRSFSAEELEFYAKRKITPDSLKIATEAVALIVNKKNADSLLTMNRFRAILNGSIKTWKEVSGQGPAKDIVIVFDNGNSSNLSFIKRKFGLGNDFDKKIYAAQSNKKVIEYVQQNENAIGLIGVSWISDVDDPKQQFARKDVSVVALAEKDDPTIDDYYQPYAAYLKTKQYPLYRDLYIVSGEARKGLGTGFAAYVASEKGQLIILKAGLLPATQPIRLVKVNTR</sequence>
<keyword evidence="2" id="KW-0472">Membrane</keyword>
<dbReference type="Pfam" id="PF12849">
    <property type="entry name" value="PBP_like_2"/>
    <property type="match status" value="1"/>
</dbReference>
<reference evidence="4" key="1">
    <citation type="submission" date="2023-05" db="EMBL/GenBank/DDBJ databases">
        <authorList>
            <person name="Zhang X."/>
        </authorList>
    </citation>
    <scope>NUCLEOTIDE SEQUENCE</scope>
    <source>
        <strain evidence="4">BD1B2-1</strain>
    </source>
</reference>
<dbReference type="InterPro" id="IPR024370">
    <property type="entry name" value="PBP_domain"/>
</dbReference>
<evidence type="ECO:0000259" key="3">
    <source>
        <dbReference type="Pfam" id="PF12849"/>
    </source>
</evidence>
<dbReference type="PANTHER" id="PTHR30570:SF1">
    <property type="entry name" value="PHOSPHATE-BINDING PROTEIN PSTS"/>
    <property type="match status" value="1"/>
</dbReference>
<dbReference type="RefSeq" id="WP_314512343.1">
    <property type="nucleotide sequence ID" value="NZ_JASJOU010000005.1"/>
</dbReference>
<comment type="caution">
    <text evidence="4">The sequence shown here is derived from an EMBL/GenBank/DDBJ whole genome shotgun (WGS) entry which is preliminary data.</text>
</comment>
<dbReference type="AlphaFoldDB" id="A0AAE3R7R3"/>
<gene>
    <name evidence="4" type="ORF">QNI22_16880</name>
</gene>
<dbReference type="SUPFAM" id="SSF53850">
    <property type="entry name" value="Periplasmic binding protein-like II"/>
    <property type="match status" value="1"/>
</dbReference>
<keyword evidence="2" id="KW-1133">Transmembrane helix</keyword>
<dbReference type="InterPro" id="IPR050811">
    <property type="entry name" value="Phosphate_ABC_transporter"/>
</dbReference>
<proteinExistence type="predicted"/>
<organism evidence="4 5">
    <name type="scientific">Xanthocytophaga agilis</name>
    <dbReference type="NCBI Taxonomy" id="3048010"/>
    <lineage>
        <taxon>Bacteria</taxon>
        <taxon>Pseudomonadati</taxon>
        <taxon>Bacteroidota</taxon>
        <taxon>Cytophagia</taxon>
        <taxon>Cytophagales</taxon>
        <taxon>Rhodocytophagaceae</taxon>
        <taxon>Xanthocytophaga</taxon>
    </lineage>
</organism>
<dbReference type="EMBL" id="JASJOU010000005">
    <property type="protein sequence ID" value="MDJ1502343.1"/>
    <property type="molecule type" value="Genomic_DNA"/>
</dbReference>
<feature type="transmembrane region" description="Helical" evidence="2">
    <location>
        <begin position="27"/>
        <end position="45"/>
    </location>
</feature>
<keyword evidence="5" id="KW-1185">Reference proteome</keyword>
<evidence type="ECO:0000313" key="4">
    <source>
        <dbReference type="EMBL" id="MDJ1502343.1"/>
    </source>
</evidence>
<protein>
    <submittedName>
        <fullName evidence="4">Substrate-binding domain-containing protein</fullName>
    </submittedName>
</protein>
<accession>A0AAE3R7R3</accession>
<name>A0AAE3R7R3_9BACT</name>
<dbReference type="Gene3D" id="3.40.190.10">
    <property type="entry name" value="Periplasmic binding protein-like II"/>
    <property type="match status" value="2"/>
</dbReference>
<feature type="domain" description="PBP" evidence="3">
    <location>
        <begin position="50"/>
        <end position="310"/>
    </location>
</feature>
<dbReference type="PANTHER" id="PTHR30570">
    <property type="entry name" value="PERIPLASMIC PHOSPHATE BINDING COMPONENT OF PHOSPHATE ABC TRANSPORTER"/>
    <property type="match status" value="1"/>
</dbReference>